<dbReference type="SUPFAM" id="SSF51412">
    <property type="entry name" value="Inosine monophosphate dehydrogenase (IMPDH)"/>
    <property type="match status" value="1"/>
</dbReference>
<dbReference type="InterPro" id="IPR013785">
    <property type="entry name" value="Aldolase_TIM"/>
</dbReference>
<accession>A9NG76</accession>
<dbReference type="RefSeq" id="WP_012242687.1">
    <property type="nucleotide sequence ID" value="NC_010163.1"/>
</dbReference>
<dbReference type="Pfam" id="PF03060">
    <property type="entry name" value="NMO"/>
    <property type="match status" value="1"/>
</dbReference>
<evidence type="ECO:0000256" key="2">
    <source>
        <dbReference type="ARBA" id="ARBA00022643"/>
    </source>
</evidence>
<keyword evidence="5" id="KW-1185">Reference proteome</keyword>
<evidence type="ECO:0000313" key="5">
    <source>
        <dbReference type="Proteomes" id="UP000008558"/>
    </source>
</evidence>
<dbReference type="STRING" id="441768.ACL_0740"/>
<keyword evidence="2" id="KW-0288">FMN</keyword>
<dbReference type="GeneID" id="41338901"/>
<name>A9NG76_ACHLI</name>
<evidence type="ECO:0000256" key="1">
    <source>
        <dbReference type="ARBA" id="ARBA00022630"/>
    </source>
</evidence>
<dbReference type="GO" id="GO:0018580">
    <property type="term" value="F:nitronate monooxygenase activity"/>
    <property type="evidence" value="ECO:0007669"/>
    <property type="project" value="InterPro"/>
</dbReference>
<keyword evidence="3" id="KW-0560">Oxidoreductase</keyword>
<evidence type="ECO:0000313" key="4">
    <source>
        <dbReference type="EMBL" id="ABX81356.1"/>
    </source>
</evidence>
<dbReference type="InterPro" id="IPR004136">
    <property type="entry name" value="NMO"/>
</dbReference>
<sequence>MNMNNINQLLGTKYPVIQGGMANIATAKLAAAVSNAGGLGLIGAGGNDAAWVKEEIQKIRQLTNKPFGVNIMLMSPHAKDIAQLLIDEGVKVVTTGAGNPVPYMEAWKKAGMIVIPVIPTAKLAMRVEQAGADAVIAEGMEAGGHIGKLTTMAMVPQIVDAVKIPVIAAGGIGDKRGVLAAFALGAKGVQIGTVLLATKECPIHENFKQLVVDATDTSTIITGSEKAPVRVIKNQMAVKYIDLEKSGASFEELEHLTLGSLRKAVMEGDVENGSFMAGQIAGLVKEVKTVKEVLDNMFIDVESYKDTLNIL</sequence>
<dbReference type="HOGENOM" id="CLU_038732_1_1_14"/>
<dbReference type="Gene3D" id="3.20.20.70">
    <property type="entry name" value="Aldolase class I"/>
    <property type="match status" value="1"/>
</dbReference>
<dbReference type="KEGG" id="acl:ACL_0740"/>
<keyword evidence="1" id="KW-0285">Flavoprotein</keyword>
<organism evidence="4 5">
    <name type="scientific">Acholeplasma laidlawii (strain PG-8A)</name>
    <dbReference type="NCBI Taxonomy" id="441768"/>
    <lineage>
        <taxon>Bacteria</taxon>
        <taxon>Bacillati</taxon>
        <taxon>Mycoplasmatota</taxon>
        <taxon>Mollicutes</taxon>
        <taxon>Acholeplasmatales</taxon>
        <taxon>Acholeplasmataceae</taxon>
        <taxon>Acholeplasma</taxon>
    </lineage>
</organism>
<keyword evidence="4" id="KW-0223">Dioxygenase</keyword>
<gene>
    <name evidence="4" type="ordered locus">ACL_0740</name>
</gene>
<evidence type="ECO:0000256" key="3">
    <source>
        <dbReference type="ARBA" id="ARBA00023002"/>
    </source>
</evidence>
<proteinExistence type="predicted"/>
<dbReference type="PANTHER" id="PTHR32332:SF20">
    <property type="entry name" value="2-NITROPROPANE DIOXYGENASE-LIKE PROTEIN"/>
    <property type="match status" value="1"/>
</dbReference>
<dbReference type="PANTHER" id="PTHR32332">
    <property type="entry name" value="2-NITROPROPANE DIOXYGENASE"/>
    <property type="match status" value="1"/>
</dbReference>
<reference evidence="4 5" key="1">
    <citation type="journal article" date="2011" name="J. Bacteriol.">
        <title>Complete genome and proteome of Acholeplasma laidlawii.</title>
        <authorList>
            <person name="Lazarev V.N."/>
            <person name="Levitskii S.A."/>
            <person name="Basovskii Y.I."/>
            <person name="Chukin M.M."/>
            <person name="Akopian T.A."/>
            <person name="Vereshchagin V.V."/>
            <person name="Kostrjukova E.S."/>
            <person name="Kovaleva G.Y."/>
            <person name="Kazanov M.D."/>
            <person name="Malko D.B."/>
            <person name="Vitreschak A.G."/>
            <person name="Sernova N.V."/>
            <person name="Gelfand M.S."/>
            <person name="Demina I.A."/>
            <person name="Serebryakova M.V."/>
            <person name="Galyamina M.A."/>
            <person name="Vtyurin N.N."/>
            <person name="Rogov S.I."/>
            <person name="Alexeev D.G."/>
            <person name="Ladygina V.G."/>
            <person name="Govorun V.M."/>
        </authorList>
    </citation>
    <scope>NUCLEOTIDE SEQUENCE [LARGE SCALE GENOMIC DNA]</scope>
    <source>
        <strain evidence="4 5">PG-8A</strain>
    </source>
</reference>
<dbReference type="Proteomes" id="UP000008558">
    <property type="component" value="Chromosome"/>
</dbReference>
<dbReference type="AlphaFoldDB" id="A9NG76"/>
<protein>
    <submittedName>
        <fullName evidence="4">2-nitropropane dioxygenase-like protein</fullName>
    </submittedName>
</protein>
<dbReference type="EMBL" id="CP000896">
    <property type="protein sequence ID" value="ABX81356.1"/>
    <property type="molecule type" value="Genomic_DNA"/>
</dbReference>
<dbReference type="eggNOG" id="COG2070">
    <property type="taxonomic scope" value="Bacteria"/>
</dbReference>
<dbReference type="GO" id="GO:0051213">
    <property type="term" value="F:dioxygenase activity"/>
    <property type="evidence" value="ECO:0007669"/>
    <property type="project" value="UniProtKB-KW"/>
</dbReference>
<dbReference type="CDD" id="cd04730">
    <property type="entry name" value="NPD_like"/>
    <property type="match status" value="1"/>
</dbReference>